<evidence type="ECO:0000313" key="2">
    <source>
        <dbReference type="EMBL" id="BES99370.1"/>
    </source>
</evidence>
<feature type="compositionally biased region" description="Basic and acidic residues" evidence="1">
    <location>
        <begin position="52"/>
        <end position="64"/>
    </location>
</feature>
<evidence type="ECO:0000313" key="3">
    <source>
        <dbReference type="Proteomes" id="UP001307889"/>
    </source>
</evidence>
<evidence type="ECO:0000256" key="1">
    <source>
        <dbReference type="SAM" id="MobiDB-lite"/>
    </source>
</evidence>
<dbReference type="Proteomes" id="UP001307889">
    <property type="component" value="Chromosome 10"/>
</dbReference>
<gene>
    <name evidence="2" type="ORF">NTJ_12188</name>
</gene>
<feature type="compositionally biased region" description="Basic and acidic residues" evidence="1">
    <location>
        <begin position="1"/>
        <end position="15"/>
    </location>
</feature>
<name>A0ABN7B4N3_9HEMI</name>
<dbReference type="EMBL" id="AP028918">
    <property type="protein sequence ID" value="BES99370.1"/>
    <property type="molecule type" value="Genomic_DNA"/>
</dbReference>
<proteinExistence type="predicted"/>
<feature type="compositionally biased region" description="Basic residues" evidence="1">
    <location>
        <begin position="74"/>
        <end position="89"/>
    </location>
</feature>
<accession>A0ABN7B4N3</accession>
<organism evidence="2 3">
    <name type="scientific">Nesidiocoris tenuis</name>
    <dbReference type="NCBI Taxonomy" id="355587"/>
    <lineage>
        <taxon>Eukaryota</taxon>
        <taxon>Metazoa</taxon>
        <taxon>Ecdysozoa</taxon>
        <taxon>Arthropoda</taxon>
        <taxon>Hexapoda</taxon>
        <taxon>Insecta</taxon>
        <taxon>Pterygota</taxon>
        <taxon>Neoptera</taxon>
        <taxon>Paraneoptera</taxon>
        <taxon>Hemiptera</taxon>
        <taxon>Heteroptera</taxon>
        <taxon>Panheteroptera</taxon>
        <taxon>Cimicomorpha</taxon>
        <taxon>Miridae</taxon>
        <taxon>Dicyphina</taxon>
        <taxon>Nesidiocoris</taxon>
    </lineage>
</organism>
<protein>
    <submittedName>
        <fullName evidence="2">Uncharacterized protein</fullName>
    </submittedName>
</protein>
<feature type="region of interest" description="Disordered" evidence="1">
    <location>
        <begin position="1"/>
        <end position="122"/>
    </location>
</feature>
<sequence length="156" mass="18339">MEKKSEVNDEKRCPPDEAIWFDASSNPGSQKINEERTNDQTVKRPFLKKRSKTEGKDSRDEIVKNSESQEPASRHLKNPPRSKRQFKRCPRSELNNFEFEFHPKNRRPSEARKKPEFRIPDEPLDIGTLLSKDWMEVAYNFIHDDPDDDDFCSSAD</sequence>
<feature type="compositionally biased region" description="Basic and acidic residues" evidence="1">
    <location>
        <begin position="99"/>
        <end position="121"/>
    </location>
</feature>
<reference evidence="2 3" key="1">
    <citation type="submission" date="2023-09" db="EMBL/GenBank/DDBJ databases">
        <title>Nesidiocoris tenuis whole genome shotgun sequence.</title>
        <authorList>
            <person name="Shibata T."/>
            <person name="Shimoda M."/>
            <person name="Kobayashi T."/>
            <person name="Uehara T."/>
        </authorList>
    </citation>
    <scope>NUCLEOTIDE SEQUENCE [LARGE SCALE GENOMIC DNA]</scope>
    <source>
        <strain evidence="2 3">Japan</strain>
    </source>
</reference>
<feature type="compositionally biased region" description="Basic and acidic residues" evidence="1">
    <location>
        <begin position="32"/>
        <end position="42"/>
    </location>
</feature>
<keyword evidence="3" id="KW-1185">Reference proteome</keyword>